<dbReference type="InterPro" id="IPR018247">
    <property type="entry name" value="EF_Hand_1_Ca_BS"/>
</dbReference>
<dbReference type="Gene3D" id="2.60.40.10">
    <property type="entry name" value="Immunoglobulins"/>
    <property type="match status" value="2"/>
</dbReference>
<evidence type="ECO:0000313" key="3">
    <source>
        <dbReference type="EMBL" id="QTA85185.1"/>
    </source>
</evidence>
<sequence length="252" mass="27208">MATSPAEPSDIFSPDHTRGVSSTDNTITVNWKASTDADKDLNGYATLWDNFPDTVLWSKNRGPTATSDTSDSLGDGSWYFHIRAIDDGGNYSKTVHYGPFIIDTQPDIFSVNPGVGNRDSATGVVITGTDFMSGATVMIGDIEIENVTFVSSTELRATIPEGTEPGTYDIKVTNPNSRMTIKNSGFQVAVYRIQDMDINEDDAVDLTDMILGLKVLAGLNPAGIQSADEVNSDGRIEVTEVICILRVLSELK</sequence>
<dbReference type="GO" id="GO:0000272">
    <property type="term" value="P:polysaccharide catabolic process"/>
    <property type="evidence" value="ECO:0007669"/>
    <property type="project" value="InterPro"/>
</dbReference>
<protein>
    <submittedName>
        <fullName evidence="3">Immunoglobulin like fold-containing protein</fullName>
    </submittedName>
</protein>
<dbReference type="EMBL" id="CP061800">
    <property type="protein sequence ID" value="QTA85185.1"/>
    <property type="molecule type" value="Genomic_DNA"/>
</dbReference>
<dbReference type="SUPFAM" id="SSF81296">
    <property type="entry name" value="E set domains"/>
    <property type="match status" value="1"/>
</dbReference>
<name>A0A975GL42_9BACT</name>
<organism evidence="3 4">
    <name type="scientific">Desulfonema magnum</name>
    <dbReference type="NCBI Taxonomy" id="45655"/>
    <lineage>
        <taxon>Bacteria</taxon>
        <taxon>Pseudomonadati</taxon>
        <taxon>Thermodesulfobacteriota</taxon>
        <taxon>Desulfobacteria</taxon>
        <taxon>Desulfobacterales</taxon>
        <taxon>Desulfococcaceae</taxon>
        <taxon>Desulfonema</taxon>
    </lineage>
</organism>
<evidence type="ECO:0000259" key="2">
    <source>
        <dbReference type="Pfam" id="PF01833"/>
    </source>
</evidence>
<dbReference type="InterPro" id="IPR014756">
    <property type="entry name" value="Ig_E-set"/>
</dbReference>
<dbReference type="Gene3D" id="1.10.1330.10">
    <property type="entry name" value="Dockerin domain"/>
    <property type="match status" value="1"/>
</dbReference>
<dbReference type="Pfam" id="PF01833">
    <property type="entry name" value="TIG"/>
    <property type="match status" value="1"/>
</dbReference>
<dbReference type="InterPro" id="IPR036439">
    <property type="entry name" value="Dockerin_dom_sf"/>
</dbReference>
<evidence type="ECO:0000256" key="1">
    <source>
        <dbReference type="SAM" id="MobiDB-lite"/>
    </source>
</evidence>
<dbReference type="KEGG" id="dmm:dnm_011900"/>
<reference evidence="3" key="1">
    <citation type="journal article" date="2021" name="Microb. Physiol.">
        <title>Proteogenomic Insights into the Physiology of Marine, Sulfate-Reducing, Filamentous Desulfonema limicola and Desulfonema magnum.</title>
        <authorList>
            <person name="Schnaars V."/>
            <person name="Wohlbrand L."/>
            <person name="Scheve S."/>
            <person name="Hinrichs C."/>
            <person name="Reinhardt R."/>
            <person name="Rabus R."/>
        </authorList>
    </citation>
    <scope>NUCLEOTIDE SEQUENCE</scope>
    <source>
        <strain evidence="3">4be13</strain>
    </source>
</reference>
<proteinExistence type="predicted"/>
<accession>A0A975GL42</accession>
<feature type="region of interest" description="Disordered" evidence="1">
    <location>
        <begin position="1"/>
        <end position="23"/>
    </location>
</feature>
<evidence type="ECO:0000313" key="4">
    <source>
        <dbReference type="Proteomes" id="UP000663722"/>
    </source>
</evidence>
<dbReference type="Proteomes" id="UP000663722">
    <property type="component" value="Chromosome"/>
</dbReference>
<dbReference type="InterPro" id="IPR013783">
    <property type="entry name" value="Ig-like_fold"/>
</dbReference>
<dbReference type="CDD" id="cd00102">
    <property type="entry name" value="IPT"/>
    <property type="match status" value="1"/>
</dbReference>
<dbReference type="PROSITE" id="PS00018">
    <property type="entry name" value="EF_HAND_1"/>
    <property type="match status" value="1"/>
</dbReference>
<gene>
    <name evidence="3" type="ORF">dnm_011900</name>
</gene>
<keyword evidence="4" id="KW-1185">Reference proteome</keyword>
<dbReference type="AlphaFoldDB" id="A0A975GL42"/>
<feature type="domain" description="IPT/TIG" evidence="2">
    <location>
        <begin position="108"/>
        <end position="176"/>
    </location>
</feature>
<dbReference type="InterPro" id="IPR002909">
    <property type="entry name" value="IPT_dom"/>
</dbReference>